<keyword evidence="6" id="KW-0255">Endonuclease</keyword>
<dbReference type="GO" id="GO:0035613">
    <property type="term" value="F:RNA stem-loop binding"/>
    <property type="evidence" value="ECO:0007669"/>
    <property type="project" value="TreeGrafter"/>
</dbReference>
<evidence type="ECO:0000256" key="9">
    <source>
        <dbReference type="PROSITE-ProRule" id="PRU00450"/>
    </source>
</evidence>
<evidence type="ECO:0000256" key="8">
    <source>
        <dbReference type="ARBA" id="ARBA00022918"/>
    </source>
</evidence>
<dbReference type="SUPFAM" id="SSF53098">
    <property type="entry name" value="Ribonuclease H-like"/>
    <property type="match status" value="1"/>
</dbReference>
<dbReference type="EC" id="2.7.7.49" evidence="1"/>
<dbReference type="GO" id="GO:0003964">
    <property type="term" value="F:RNA-directed DNA polymerase activity"/>
    <property type="evidence" value="ECO:0007669"/>
    <property type="project" value="UniProtKB-KW"/>
</dbReference>
<evidence type="ECO:0000256" key="4">
    <source>
        <dbReference type="ARBA" id="ARBA00022722"/>
    </source>
</evidence>
<organism evidence="12 13">
    <name type="scientific">Gymnorhina tibicen</name>
    <name type="common">Australian magpie</name>
    <name type="synonym">Cracticus tibicen</name>
    <dbReference type="NCBI Taxonomy" id="9132"/>
    <lineage>
        <taxon>Eukaryota</taxon>
        <taxon>Metazoa</taxon>
        <taxon>Chordata</taxon>
        <taxon>Craniata</taxon>
        <taxon>Vertebrata</taxon>
        <taxon>Euteleostomi</taxon>
        <taxon>Archelosauria</taxon>
        <taxon>Archosauria</taxon>
        <taxon>Dinosauria</taxon>
        <taxon>Saurischia</taxon>
        <taxon>Theropoda</taxon>
        <taxon>Coelurosauria</taxon>
        <taxon>Aves</taxon>
        <taxon>Neognathae</taxon>
        <taxon>Neoaves</taxon>
        <taxon>Telluraves</taxon>
        <taxon>Australaves</taxon>
        <taxon>Passeriformes</taxon>
        <taxon>Artamidae</taxon>
        <taxon>Gymnorhina</taxon>
    </lineage>
</organism>
<keyword evidence="4" id="KW-0540">Nuclease</keyword>
<dbReference type="Gene3D" id="3.30.420.10">
    <property type="entry name" value="Ribonuclease H-like superfamily/Ribonuclease H"/>
    <property type="match status" value="1"/>
</dbReference>
<dbReference type="Pfam" id="PF00665">
    <property type="entry name" value="rve"/>
    <property type="match status" value="1"/>
</dbReference>
<evidence type="ECO:0000256" key="1">
    <source>
        <dbReference type="ARBA" id="ARBA00012493"/>
    </source>
</evidence>
<dbReference type="GO" id="GO:0016787">
    <property type="term" value="F:hydrolase activity"/>
    <property type="evidence" value="ECO:0007669"/>
    <property type="project" value="UniProtKB-KW"/>
</dbReference>
<name>A0A7L1B502_GYMTI</name>
<keyword evidence="9" id="KW-0862">Zinc</keyword>
<keyword evidence="5" id="KW-0479">Metal-binding</keyword>
<dbReference type="InterPro" id="IPR001584">
    <property type="entry name" value="Integrase_cat-core"/>
</dbReference>
<dbReference type="GO" id="GO:0015074">
    <property type="term" value="P:DNA integration"/>
    <property type="evidence" value="ECO:0007669"/>
    <property type="project" value="InterPro"/>
</dbReference>
<dbReference type="GO" id="GO:0004519">
    <property type="term" value="F:endonuclease activity"/>
    <property type="evidence" value="ECO:0007669"/>
    <property type="project" value="UniProtKB-KW"/>
</dbReference>
<dbReference type="Pfam" id="PF02022">
    <property type="entry name" value="Integrase_Zn"/>
    <property type="match status" value="1"/>
</dbReference>
<dbReference type="InterPro" id="IPR036397">
    <property type="entry name" value="RNaseH_sf"/>
</dbReference>
<feature type="non-terminal residue" evidence="12">
    <location>
        <position position="141"/>
    </location>
</feature>
<evidence type="ECO:0000313" key="12">
    <source>
        <dbReference type="EMBL" id="NXM48309.1"/>
    </source>
</evidence>
<dbReference type="InterPro" id="IPR017856">
    <property type="entry name" value="Integrase-like_N"/>
</dbReference>
<evidence type="ECO:0000256" key="3">
    <source>
        <dbReference type="ARBA" id="ARBA00022695"/>
    </source>
</evidence>
<keyword evidence="3" id="KW-0548">Nucleotidyltransferase</keyword>
<evidence type="ECO:0000313" key="13">
    <source>
        <dbReference type="Proteomes" id="UP000579941"/>
    </source>
</evidence>
<evidence type="ECO:0000259" key="10">
    <source>
        <dbReference type="PROSITE" id="PS50876"/>
    </source>
</evidence>
<evidence type="ECO:0000256" key="7">
    <source>
        <dbReference type="ARBA" id="ARBA00022801"/>
    </source>
</evidence>
<dbReference type="PROSITE" id="PS50994">
    <property type="entry name" value="INTEGRASE"/>
    <property type="match status" value="1"/>
</dbReference>
<sequence length="141" mass="15320">VVVANTLPSIFEQAKLSHAFFHQNAQALVQMFHISKDQARAIINACPDCQLVQPPVSTGAVNPRGLQSLQLWQTDITKYPSFGKFKNIHVSVDTFSGAVFASVHAGETATHACQHFLQAFTSLGVPQEIKADNGPTYTAQK</sequence>
<proteinExistence type="predicted"/>
<evidence type="ECO:0000256" key="5">
    <source>
        <dbReference type="ARBA" id="ARBA00022723"/>
    </source>
</evidence>
<feature type="domain" description="Integrase catalytic" evidence="11">
    <location>
        <begin position="59"/>
        <end position="141"/>
    </location>
</feature>
<dbReference type="EMBL" id="VXAZ01008267">
    <property type="protein sequence ID" value="NXM48309.1"/>
    <property type="molecule type" value="Genomic_DNA"/>
</dbReference>
<keyword evidence="7" id="KW-0378">Hydrolase</keyword>
<keyword evidence="13" id="KW-1185">Reference proteome</keyword>
<dbReference type="InterPro" id="IPR003308">
    <property type="entry name" value="Integrase_Zn-bd_dom_N"/>
</dbReference>
<evidence type="ECO:0000259" key="11">
    <source>
        <dbReference type="PROSITE" id="PS50994"/>
    </source>
</evidence>
<dbReference type="PROSITE" id="PS50876">
    <property type="entry name" value="ZF_INTEGRASE"/>
    <property type="match status" value="1"/>
</dbReference>
<comment type="caution">
    <text evidence="12">The sequence shown here is derived from an EMBL/GenBank/DDBJ whole genome shotgun (WGS) entry which is preliminary data.</text>
</comment>
<feature type="domain" description="Integrase-type" evidence="10">
    <location>
        <begin position="9"/>
        <end position="50"/>
    </location>
</feature>
<keyword evidence="2" id="KW-0808">Transferase</keyword>
<dbReference type="Proteomes" id="UP000579941">
    <property type="component" value="Unassembled WGS sequence"/>
</dbReference>
<feature type="non-terminal residue" evidence="12">
    <location>
        <position position="1"/>
    </location>
</feature>
<protein>
    <recommendedName>
        <fullName evidence="1">RNA-directed DNA polymerase</fullName>
        <ecNumber evidence="1">2.7.7.49</ecNumber>
    </recommendedName>
</protein>
<dbReference type="GO" id="GO:0008270">
    <property type="term" value="F:zinc ion binding"/>
    <property type="evidence" value="ECO:0007669"/>
    <property type="project" value="UniProtKB-KW"/>
</dbReference>
<dbReference type="PANTHER" id="PTHR41694:SF3">
    <property type="entry name" value="RNA-DIRECTED DNA POLYMERASE-RELATED"/>
    <property type="match status" value="1"/>
</dbReference>
<dbReference type="PANTHER" id="PTHR41694">
    <property type="entry name" value="ENDOGENOUS RETROVIRUS GROUP K MEMBER POL PROTEIN"/>
    <property type="match status" value="1"/>
</dbReference>
<dbReference type="AlphaFoldDB" id="A0A7L1B502"/>
<keyword evidence="9" id="KW-0863">Zinc-finger</keyword>
<reference evidence="12 13" key="1">
    <citation type="submission" date="2019-09" db="EMBL/GenBank/DDBJ databases">
        <title>Bird 10,000 Genomes (B10K) Project - Family phase.</title>
        <authorList>
            <person name="Zhang G."/>
        </authorList>
    </citation>
    <scope>NUCLEOTIDE SEQUENCE [LARGE SCALE GENOMIC DNA]</scope>
    <source>
        <strain evidence="12">B10K-DU-002-05</strain>
        <tissue evidence="12">Muscle</tissue>
    </source>
</reference>
<dbReference type="Gene3D" id="1.10.10.200">
    <property type="match status" value="1"/>
</dbReference>
<evidence type="ECO:0000256" key="2">
    <source>
        <dbReference type="ARBA" id="ARBA00022679"/>
    </source>
</evidence>
<dbReference type="InterPro" id="IPR012337">
    <property type="entry name" value="RNaseH-like_sf"/>
</dbReference>
<gene>
    <name evidence="12" type="primary">Ervk7_1</name>
    <name evidence="12" type="ORF">GYMTIB_R16107</name>
</gene>
<keyword evidence="8" id="KW-0695">RNA-directed DNA polymerase</keyword>
<dbReference type="SUPFAM" id="SSF46919">
    <property type="entry name" value="N-terminal Zn binding domain of HIV integrase"/>
    <property type="match status" value="1"/>
</dbReference>
<accession>A0A7L1B502</accession>
<evidence type="ECO:0000256" key="6">
    <source>
        <dbReference type="ARBA" id="ARBA00022759"/>
    </source>
</evidence>